<dbReference type="GO" id="GO:0008408">
    <property type="term" value="F:3'-5' exonuclease activity"/>
    <property type="evidence" value="ECO:0007669"/>
    <property type="project" value="InterPro"/>
</dbReference>
<protein>
    <recommendedName>
        <fullName evidence="3">DNA polymerase</fullName>
        <ecNumber evidence="2">2.7.7.7</ecNumber>
    </recommendedName>
</protein>
<dbReference type="GO" id="GO:0003677">
    <property type="term" value="F:DNA binding"/>
    <property type="evidence" value="ECO:0007669"/>
    <property type="project" value="UniProtKB-KW"/>
</dbReference>
<evidence type="ECO:0000256" key="6">
    <source>
        <dbReference type="ARBA" id="ARBA00022705"/>
    </source>
</evidence>
<dbReference type="Gene3D" id="1.10.150.20">
    <property type="entry name" value="5' to 3' exonuclease, C-terminal subdomain"/>
    <property type="match status" value="1"/>
</dbReference>
<dbReference type="PRINTS" id="PR00868">
    <property type="entry name" value="DNAPOLI"/>
</dbReference>
<evidence type="ECO:0000256" key="4">
    <source>
        <dbReference type="ARBA" id="ARBA00022679"/>
    </source>
</evidence>
<evidence type="ECO:0000256" key="11">
    <source>
        <dbReference type="SAM" id="MobiDB-lite"/>
    </source>
</evidence>
<dbReference type="GO" id="GO:0006261">
    <property type="term" value="P:DNA-templated DNA replication"/>
    <property type="evidence" value="ECO:0007669"/>
    <property type="project" value="InterPro"/>
</dbReference>
<evidence type="ECO:0000256" key="2">
    <source>
        <dbReference type="ARBA" id="ARBA00012417"/>
    </source>
</evidence>
<dbReference type="PANTHER" id="PTHR10133:SF27">
    <property type="entry name" value="DNA POLYMERASE NU"/>
    <property type="match status" value="1"/>
</dbReference>
<accession>A0A4Y5FHB9</accession>
<gene>
    <name evidence="13" type="ORF">SAC12B_0168</name>
</gene>
<dbReference type="PROSITE" id="PS00447">
    <property type="entry name" value="DNA_POLYMERASE_A"/>
    <property type="match status" value="1"/>
</dbReference>
<evidence type="ECO:0000313" key="14">
    <source>
        <dbReference type="Proteomes" id="UP000306187"/>
    </source>
</evidence>
<evidence type="ECO:0000256" key="8">
    <source>
        <dbReference type="ARBA" id="ARBA00023109"/>
    </source>
</evidence>
<proteinExistence type="inferred from homology"/>
<organism evidence="13 14">
    <name type="scientific">Lactobacillus phage SAC12B</name>
    <dbReference type="NCBI Taxonomy" id="2510941"/>
    <lineage>
        <taxon>Viruses</taxon>
        <taxon>Duplodnaviria</taxon>
        <taxon>Heunggongvirae</taxon>
        <taxon>Uroviricota</taxon>
        <taxon>Caudoviricetes</taxon>
        <taxon>Herelleviridae</taxon>
        <taxon>Tybeckvirus</taxon>
        <taxon>Tybeckvirus SAC12B</taxon>
    </lineage>
</organism>
<keyword evidence="9" id="KW-0238">DNA-binding</keyword>
<dbReference type="Pfam" id="PF00476">
    <property type="entry name" value="DNA_pol_A"/>
    <property type="match status" value="1"/>
</dbReference>
<dbReference type="SUPFAM" id="SSF56672">
    <property type="entry name" value="DNA/RNA polymerases"/>
    <property type="match status" value="1"/>
</dbReference>
<dbReference type="InterPro" id="IPR001098">
    <property type="entry name" value="DNA-dir_DNA_pol_A_palm_dom"/>
</dbReference>
<dbReference type="Pfam" id="PF01612">
    <property type="entry name" value="DNA_pol_A_exo1"/>
    <property type="match status" value="1"/>
</dbReference>
<dbReference type="InterPro" id="IPR012337">
    <property type="entry name" value="RNaseH-like_sf"/>
</dbReference>
<comment type="similarity">
    <text evidence="1">Belongs to the DNA polymerase type-A family.</text>
</comment>
<dbReference type="GO" id="GO:0039693">
    <property type="term" value="P:viral DNA genome replication"/>
    <property type="evidence" value="ECO:0007669"/>
    <property type="project" value="UniProtKB-KW"/>
</dbReference>
<keyword evidence="14" id="KW-1185">Reference proteome</keyword>
<keyword evidence="8" id="KW-1194">Viral DNA replication</keyword>
<feature type="region of interest" description="Disordered" evidence="11">
    <location>
        <begin position="678"/>
        <end position="706"/>
    </location>
</feature>
<keyword evidence="7" id="KW-0239">DNA-directed DNA polymerase</keyword>
<dbReference type="SMART" id="SM00482">
    <property type="entry name" value="POLAc"/>
    <property type="match status" value="1"/>
</dbReference>
<dbReference type="EC" id="2.7.7.7" evidence="2"/>
<dbReference type="SUPFAM" id="SSF53098">
    <property type="entry name" value="Ribonuclease H-like"/>
    <property type="match status" value="1"/>
</dbReference>
<dbReference type="PANTHER" id="PTHR10133">
    <property type="entry name" value="DNA POLYMERASE I"/>
    <property type="match status" value="1"/>
</dbReference>
<dbReference type="InterPro" id="IPR043502">
    <property type="entry name" value="DNA/RNA_pol_sf"/>
</dbReference>
<feature type="domain" description="DNA-directed DNA polymerase family A palm" evidence="12">
    <location>
        <begin position="715"/>
        <end position="919"/>
    </location>
</feature>
<evidence type="ECO:0000256" key="10">
    <source>
        <dbReference type="ARBA" id="ARBA00049244"/>
    </source>
</evidence>
<evidence type="ECO:0000256" key="1">
    <source>
        <dbReference type="ARBA" id="ARBA00007705"/>
    </source>
</evidence>
<keyword evidence="6" id="KW-0235">DNA replication</keyword>
<evidence type="ECO:0000256" key="9">
    <source>
        <dbReference type="ARBA" id="ARBA00023125"/>
    </source>
</evidence>
<keyword evidence="4" id="KW-0808">Transferase</keyword>
<dbReference type="InterPro" id="IPR002562">
    <property type="entry name" value="3'-5'_exonuclease_dom"/>
</dbReference>
<sequence>MKIKALILNEFVRADYFVGDSLDYFNSKTGSKFKQVFNKYGLKEGVDYDCNYFIRDIPKAAKVYNNRVVSYKSPTSAQLKKANAEIKEKIKDYDIILVTGKYGLSYFYPEYIINGKRKVLPKMTKLLSHDKVVNIDGKDHLILPIFSQELVDMDNEKAYPRNLVIRKLALYLKGYWNIKTSRVGNYKIADTVDKVKAVFNAAKKHVTAWDTEDNGFDAHRKNSRILCMTLSFKPGTGYYIPLAHRQSPFSKDELVEVKKCIKGFLEGPNIKVAHNSRFDIDWMIYRGIAGHVHNIRDTKIGYWLLVDQRVSESLRLTDLAWQVTPIGGYDDPLESYKDWITSTLASLCSQMLKKKYRKTHSNLKEFEKGTEKLDEEDKNFLLENIIPEEFSKEDNPLLKLLSKASREQHIKLNQKIFNEDYMDDEVLNDAVNSAISLANKWRVDNKIKSHFNYDIFPLKVMLNYSVGDADACLQIYRWEEMEVNKSTDKIKFLFEKFYPEFVYTLARMQSNGAHINLDYTKELKKAYADESDRIYNELLKFSDVKQLIDIKQELYLKGLAEKAKPVKERDKDIYKYYNRYKDEEDRKFKPNADKKTLLLEVMGVSIPDEDKFKTNKGEISVGSETISYLLDTLPKDSDSYEIVNLLDKYAQSSKIQTTYTDTMLDIVSDVDDSVHGTFNETGTSTSRLSSSHPNMQNIPSPHSNNIHEFGNRYPIKRQYNSRFKNGIIFNCDYSNLELRILGLISGDAGMYHTFVTGKDIHKATAADAFKTPLDEVTKSQRQAAKKVGFGIVYGISKYGLAVQLGVTPDEAQDFIDKYLDSKPAVEKLISDVHKAVKQNGYVELLSGFRRQLPGIFSTDKASVSSALRESVNTLIQGSGSYLTNSSLLYIQNYLESNNKNSKLAITVHDSIMGDVPADEISEVLPQVLRIMTNLPYDWLKIEHDGNIVKYPINAEMTIGYNYSDQVDFDLEDYNTFKSPNGYIDYYMEISNLEAKHDSKDLSDDDYSRLLEEIKESKNKYQDIPLQE</sequence>
<dbReference type="InterPro" id="IPR019760">
    <property type="entry name" value="DNA-dir_DNA_pol_A_CS"/>
</dbReference>
<dbReference type="Gene3D" id="3.30.70.370">
    <property type="match status" value="1"/>
</dbReference>
<name>A0A4Y5FHB9_9CAUD</name>
<dbReference type="Gene3D" id="3.30.420.10">
    <property type="entry name" value="Ribonuclease H-like superfamily/Ribonuclease H"/>
    <property type="match status" value="1"/>
</dbReference>
<evidence type="ECO:0000259" key="12">
    <source>
        <dbReference type="SMART" id="SM00482"/>
    </source>
</evidence>
<dbReference type="FunFam" id="1.10.150.20:FF:000002">
    <property type="entry name" value="DNA polymerase I"/>
    <property type="match status" value="1"/>
</dbReference>
<evidence type="ECO:0000256" key="3">
    <source>
        <dbReference type="ARBA" id="ARBA00015749"/>
    </source>
</evidence>
<dbReference type="InterPro" id="IPR002298">
    <property type="entry name" value="DNA_polymerase_A"/>
</dbReference>
<dbReference type="EMBL" id="MK504446">
    <property type="protein sequence ID" value="QBJ03957.1"/>
    <property type="molecule type" value="Genomic_DNA"/>
</dbReference>
<dbReference type="Proteomes" id="UP000306187">
    <property type="component" value="Segment"/>
</dbReference>
<comment type="catalytic activity">
    <reaction evidence="10">
        <text>DNA(n) + a 2'-deoxyribonucleoside 5'-triphosphate = DNA(n+1) + diphosphate</text>
        <dbReference type="Rhea" id="RHEA:22508"/>
        <dbReference type="Rhea" id="RHEA-COMP:17339"/>
        <dbReference type="Rhea" id="RHEA-COMP:17340"/>
        <dbReference type="ChEBI" id="CHEBI:33019"/>
        <dbReference type="ChEBI" id="CHEBI:61560"/>
        <dbReference type="ChEBI" id="CHEBI:173112"/>
        <dbReference type="EC" id="2.7.7.7"/>
    </reaction>
</comment>
<evidence type="ECO:0000256" key="7">
    <source>
        <dbReference type="ARBA" id="ARBA00022932"/>
    </source>
</evidence>
<dbReference type="GO" id="GO:0003887">
    <property type="term" value="F:DNA-directed DNA polymerase activity"/>
    <property type="evidence" value="ECO:0007669"/>
    <property type="project" value="UniProtKB-KW"/>
</dbReference>
<keyword evidence="5" id="KW-0548">Nucleotidyltransferase</keyword>
<evidence type="ECO:0000313" key="13">
    <source>
        <dbReference type="EMBL" id="QBJ03957.1"/>
    </source>
</evidence>
<dbReference type="Gene3D" id="1.20.1060.10">
    <property type="entry name" value="Taq DNA Polymerase, Chain T, domain 4"/>
    <property type="match status" value="1"/>
</dbReference>
<evidence type="ECO:0000256" key="5">
    <source>
        <dbReference type="ARBA" id="ARBA00022695"/>
    </source>
</evidence>
<dbReference type="GO" id="GO:0006302">
    <property type="term" value="P:double-strand break repair"/>
    <property type="evidence" value="ECO:0007669"/>
    <property type="project" value="TreeGrafter"/>
</dbReference>
<dbReference type="InterPro" id="IPR036397">
    <property type="entry name" value="RNaseH_sf"/>
</dbReference>
<reference evidence="13" key="1">
    <citation type="submission" date="2019-02" db="EMBL/GenBank/DDBJ databases">
        <title>Isolation of virulent Lactobacillus brevis phages.</title>
        <authorList>
            <person name="Feyereisen M."/>
            <person name="Mahony J."/>
            <person name="O'Sullivan T."/>
            <person name="van Sinderen D."/>
        </authorList>
    </citation>
    <scope>NUCLEOTIDE SEQUENCE [LARGE SCALE GENOMIC DNA]</scope>
</reference>